<reference evidence="1 2" key="1">
    <citation type="submission" date="2008-08" db="EMBL/GenBank/DDBJ databases">
        <authorList>
            <person name="Madupu R."/>
            <person name="Durkin A.S."/>
            <person name="Torralba M."/>
            <person name="Methe B."/>
            <person name="Sutton G.G."/>
            <person name="Strausberg R.L."/>
            <person name="Nelson K.E."/>
        </authorList>
    </citation>
    <scope>NUCLEOTIDE SEQUENCE [LARGE SCALE GENOMIC DNA]</scope>
    <source>
        <strain evidence="1 2">RM3267</strain>
    </source>
</reference>
<dbReference type="Proteomes" id="UP000003082">
    <property type="component" value="Unassembled WGS sequence"/>
</dbReference>
<name>B9CYP1_CAMRE</name>
<accession>B9CYP1</accession>
<organism evidence="1 2">
    <name type="scientific">Campylobacter rectus RM3267</name>
    <dbReference type="NCBI Taxonomy" id="553218"/>
    <lineage>
        <taxon>Bacteria</taxon>
        <taxon>Pseudomonadati</taxon>
        <taxon>Campylobacterota</taxon>
        <taxon>Epsilonproteobacteria</taxon>
        <taxon>Campylobacterales</taxon>
        <taxon>Campylobacteraceae</taxon>
        <taxon>Campylobacter</taxon>
    </lineage>
</organism>
<dbReference type="EMBL" id="ACFU01000002">
    <property type="protein sequence ID" value="EEF15263.1"/>
    <property type="molecule type" value="Genomic_DNA"/>
</dbReference>
<keyword evidence="2" id="KW-1185">Reference proteome</keyword>
<sequence length="55" mass="6108">MAINLTAVILRKTPHPVFCVIIKDGLNLPASLHIIVSECWCFDRLTAGVKKSVKF</sequence>
<comment type="caution">
    <text evidence="1">The sequence shown here is derived from an EMBL/GenBank/DDBJ whole genome shotgun (WGS) entry which is preliminary data.</text>
</comment>
<proteinExistence type="predicted"/>
<gene>
    <name evidence="1" type="ORF">CAMRE0001_1870</name>
</gene>
<evidence type="ECO:0000313" key="1">
    <source>
        <dbReference type="EMBL" id="EEF15263.1"/>
    </source>
</evidence>
<evidence type="ECO:0000313" key="2">
    <source>
        <dbReference type="Proteomes" id="UP000003082"/>
    </source>
</evidence>
<dbReference type="AlphaFoldDB" id="B9CYP1"/>
<protein>
    <submittedName>
        <fullName evidence="1">Uncharacterized protein</fullName>
    </submittedName>
</protein>